<evidence type="ECO:0000313" key="2">
    <source>
        <dbReference type="EMBL" id="GAA4704445.1"/>
    </source>
</evidence>
<feature type="region of interest" description="Disordered" evidence="1">
    <location>
        <begin position="1"/>
        <end position="40"/>
    </location>
</feature>
<accession>A0ABP8XAW1</accession>
<keyword evidence="3" id="KW-1185">Reference proteome</keyword>
<sequence>MGAGVPQLRRQAQRTDQVSDVRLPQSINRSARSLPPAVDVGSLSPLAAQLATAVRTAPGTTVMVRVSPPEPEPRCAPSRSPREKPGSPDFVRPRSRVEGMFKLEYRGARMSLGYSACPEMEDRHKVVNRDSRRPPA</sequence>
<dbReference type="Proteomes" id="UP001500843">
    <property type="component" value="Unassembled WGS sequence"/>
</dbReference>
<protein>
    <submittedName>
        <fullName evidence="2">Uncharacterized protein</fullName>
    </submittedName>
</protein>
<dbReference type="SUPFAM" id="SSF56507">
    <property type="entry name" value="Methionine synthase activation domain-like"/>
    <property type="match status" value="1"/>
</dbReference>
<dbReference type="EMBL" id="BAABHM010000011">
    <property type="protein sequence ID" value="GAA4704445.1"/>
    <property type="molecule type" value="Genomic_DNA"/>
</dbReference>
<organism evidence="2 3">
    <name type="scientific">Promicromonospora umidemergens</name>
    <dbReference type="NCBI Taxonomy" id="629679"/>
    <lineage>
        <taxon>Bacteria</taxon>
        <taxon>Bacillati</taxon>
        <taxon>Actinomycetota</taxon>
        <taxon>Actinomycetes</taxon>
        <taxon>Micrococcales</taxon>
        <taxon>Promicromonosporaceae</taxon>
        <taxon>Promicromonospora</taxon>
    </lineage>
</organism>
<evidence type="ECO:0000256" key="1">
    <source>
        <dbReference type="SAM" id="MobiDB-lite"/>
    </source>
</evidence>
<proteinExistence type="predicted"/>
<dbReference type="InterPro" id="IPR037010">
    <property type="entry name" value="VitB12-dep_Met_synth_activ_sf"/>
</dbReference>
<comment type="caution">
    <text evidence="2">The sequence shown here is derived from an EMBL/GenBank/DDBJ whole genome shotgun (WGS) entry which is preliminary data.</text>
</comment>
<feature type="region of interest" description="Disordered" evidence="1">
    <location>
        <begin position="61"/>
        <end position="96"/>
    </location>
</feature>
<gene>
    <name evidence="2" type="ORF">GCM10023198_27620</name>
</gene>
<name>A0ABP8XAW1_9MICO</name>
<evidence type="ECO:0000313" key="3">
    <source>
        <dbReference type="Proteomes" id="UP001500843"/>
    </source>
</evidence>
<reference evidence="3" key="1">
    <citation type="journal article" date="2019" name="Int. J. Syst. Evol. Microbiol.">
        <title>The Global Catalogue of Microorganisms (GCM) 10K type strain sequencing project: providing services to taxonomists for standard genome sequencing and annotation.</title>
        <authorList>
            <consortium name="The Broad Institute Genomics Platform"/>
            <consortium name="The Broad Institute Genome Sequencing Center for Infectious Disease"/>
            <person name="Wu L."/>
            <person name="Ma J."/>
        </authorList>
    </citation>
    <scope>NUCLEOTIDE SEQUENCE [LARGE SCALE GENOMIC DNA]</scope>
    <source>
        <strain evidence="3">JCM 17975</strain>
    </source>
</reference>
<feature type="compositionally biased region" description="Basic and acidic residues" evidence="1">
    <location>
        <begin position="80"/>
        <end position="96"/>
    </location>
</feature>